<dbReference type="EMBL" id="JXTC01000055">
    <property type="protein sequence ID" value="PON93926.1"/>
    <property type="molecule type" value="Genomic_DNA"/>
</dbReference>
<dbReference type="PROSITE" id="PS50011">
    <property type="entry name" value="PROTEIN_KINASE_DOM"/>
    <property type="match status" value="1"/>
</dbReference>
<keyword evidence="3" id="KW-0808">Transferase</keyword>
<keyword evidence="3" id="KW-0418">Kinase</keyword>
<dbReference type="FunFam" id="1.10.510.10:FF:000284">
    <property type="entry name" value="Putative receptor-like serine/threonine-protein kinase"/>
    <property type="match status" value="1"/>
</dbReference>
<reference evidence="4" key="1">
    <citation type="submission" date="2016-06" db="EMBL/GenBank/DDBJ databases">
        <title>Parallel loss of symbiosis genes in relatives of nitrogen-fixing non-legume Parasponia.</title>
        <authorList>
            <person name="Van Velzen R."/>
            <person name="Holmer R."/>
            <person name="Bu F."/>
            <person name="Rutten L."/>
            <person name="Van Zeijl A."/>
            <person name="Liu W."/>
            <person name="Santuari L."/>
            <person name="Cao Q."/>
            <person name="Sharma T."/>
            <person name="Shen D."/>
            <person name="Roswanjaya Y."/>
            <person name="Wardhani T."/>
            <person name="Kalhor M.S."/>
            <person name="Jansen J."/>
            <person name="Van den Hoogen J."/>
            <person name="Gungor B."/>
            <person name="Hartog M."/>
            <person name="Hontelez J."/>
            <person name="Verver J."/>
            <person name="Yang W.-C."/>
            <person name="Schijlen E."/>
            <person name="Repin R."/>
            <person name="Schilthuizen M."/>
            <person name="Schranz E."/>
            <person name="Heidstra R."/>
            <person name="Miyata K."/>
            <person name="Fedorova E."/>
            <person name="Kohlen W."/>
            <person name="Bisseling T."/>
            <person name="Smit S."/>
            <person name="Geurts R."/>
        </authorList>
    </citation>
    <scope>NUCLEOTIDE SEQUENCE [LARGE SCALE GENOMIC DNA]</scope>
    <source>
        <strain evidence="4">cv. RG33-2</strain>
    </source>
</reference>
<dbReference type="SMART" id="SM00220">
    <property type="entry name" value="S_TKc"/>
    <property type="match status" value="1"/>
</dbReference>
<dbReference type="GO" id="GO:0005524">
    <property type="term" value="F:ATP binding"/>
    <property type="evidence" value="ECO:0007669"/>
    <property type="project" value="InterPro"/>
</dbReference>
<keyword evidence="4" id="KW-1185">Reference proteome</keyword>
<comment type="caution">
    <text evidence="3">The sequence shown here is derived from an EMBL/GenBank/DDBJ whole genome shotgun (WGS) entry which is preliminary data.</text>
</comment>
<dbReference type="InterPro" id="IPR000719">
    <property type="entry name" value="Prot_kinase_dom"/>
</dbReference>
<name>A0A2P5F840_TREOI</name>
<protein>
    <submittedName>
        <fullName evidence="3">Serine/threonine protein kinase</fullName>
    </submittedName>
</protein>
<feature type="region of interest" description="Disordered" evidence="1">
    <location>
        <begin position="267"/>
        <end position="290"/>
    </location>
</feature>
<accession>A0A2P5F840</accession>
<dbReference type="SUPFAM" id="SSF56112">
    <property type="entry name" value="Protein kinase-like (PK-like)"/>
    <property type="match status" value="1"/>
</dbReference>
<proteinExistence type="predicted"/>
<evidence type="ECO:0000256" key="1">
    <source>
        <dbReference type="SAM" id="MobiDB-lite"/>
    </source>
</evidence>
<dbReference type="PANTHER" id="PTHR47987:SF11">
    <property type="entry name" value="RECEPTOR-LIKE CYTOSOLIC SERINE_THREONINE-PROTEIN KINASE RBK1 ISOFORM X1"/>
    <property type="match status" value="1"/>
</dbReference>
<dbReference type="AlphaFoldDB" id="A0A2P5F840"/>
<dbReference type="FunFam" id="3.30.200.20:FF:000268">
    <property type="entry name" value="probable receptor-like serine/threonine-protein kinase At5g57670"/>
    <property type="match status" value="1"/>
</dbReference>
<sequence length="704" mass="78626">MIKKLNSAKKCDNNTKKLSAILRDGQGPRWLSYYLRAGVKLVAVLALSDFGLELKDSKKASFQLMKKIYRRNTCVRKFIKMVVKECSTMAVTRKTNPKGTLRASCVKDYTDFEFPWAIILLADYKGKFLLKRRSVHQREGGLKENSTSSLGDSESEFLKVEKSKLKDVETLEDVLRGGHKEEEAPLRYISLQQRDQLLPKSALGWPLHGRTGSTSHEVLRTSEERNISVVQWVMTLPNRSRVGNSTAKEPGIKTSEDEIVLDESRILGDDQEEEVSSSSVSFDANESPKSRPGWPLLLISVPETPDSSSESETAKNEVILVPSRQPANELELISLANTSDCRIFKHEELKTATSLFSSENLIGEGGCSSVYRGCLPGGKSVAVKVLKPYKEAWTDFSLEVNIVSSIKHKHITPLSGICLENGLLISVYDYFPKGSLDNYLHGDSTRHIMPWKERFNVAIAVAEALNYLHSNCPQPVIHRDVKPSNILLTNELQPQLSDFGLAIWGSSDSAYSIESDVVGTFGYIAPEYFMYGMISEKVDVYAFGVVLLELLSGKKPIGAANVPKGQESLVKWAKNLLEKGEHKALVDPKLKGDIDVAQMQRMVLAARLCISHSARVRPKVIQILELLKGEGADMFAESHMSDSNDEYEDDDDCFVEFGCRDRPSLAILDESISRSCKDSDASSLSSEEKTHRFKLRDFLNQRQD</sequence>
<gene>
    <name evidence="3" type="ORF">TorRG33x02_103160</name>
</gene>
<evidence type="ECO:0000313" key="3">
    <source>
        <dbReference type="EMBL" id="PON93926.1"/>
    </source>
</evidence>
<dbReference type="InterPro" id="IPR008271">
    <property type="entry name" value="Ser/Thr_kinase_AS"/>
</dbReference>
<dbReference type="PROSITE" id="PS00108">
    <property type="entry name" value="PROTEIN_KINASE_ST"/>
    <property type="match status" value="1"/>
</dbReference>
<organism evidence="3 4">
    <name type="scientific">Trema orientale</name>
    <name type="common">Charcoal tree</name>
    <name type="synonym">Celtis orientalis</name>
    <dbReference type="NCBI Taxonomy" id="63057"/>
    <lineage>
        <taxon>Eukaryota</taxon>
        <taxon>Viridiplantae</taxon>
        <taxon>Streptophyta</taxon>
        <taxon>Embryophyta</taxon>
        <taxon>Tracheophyta</taxon>
        <taxon>Spermatophyta</taxon>
        <taxon>Magnoliopsida</taxon>
        <taxon>eudicotyledons</taxon>
        <taxon>Gunneridae</taxon>
        <taxon>Pentapetalae</taxon>
        <taxon>rosids</taxon>
        <taxon>fabids</taxon>
        <taxon>Rosales</taxon>
        <taxon>Cannabaceae</taxon>
        <taxon>Trema</taxon>
    </lineage>
</organism>
<dbReference type="STRING" id="63057.A0A2P5F840"/>
<keyword evidence="3" id="KW-0723">Serine/threonine-protein kinase</keyword>
<dbReference type="PANTHER" id="PTHR47987">
    <property type="entry name" value="OS08G0249100 PROTEIN"/>
    <property type="match status" value="1"/>
</dbReference>
<dbReference type="OrthoDB" id="654677at2759"/>
<dbReference type="InterPro" id="IPR046958">
    <property type="entry name" value="RBK1/2/STUNTED"/>
</dbReference>
<evidence type="ECO:0000313" key="4">
    <source>
        <dbReference type="Proteomes" id="UP000237000"/>
    </source>
</evidence>
<dbReference type="Proteomes" id="UP000237000">
    <property type="component" value="Unassembled WGS sequence"/>
</dbReference>
<evidence type="ECO:0000259" key="2">
    <source>
        <dbReference type="PROSITE" id="PS50011"/>
    </source>
</evidence>
<dbReference type="GO" id="GO:0004674">
    <property type="term" value="F:protein serine/threonine kinase activity"/>
    <property type="evidence" value="ECO:0007669"/>
    <property type="project" value="UniProtKB-KW"/>
</dbReference>
<dbReference type="Pfam" id="PF00069">
    <property type="entry name" value="Pkinase"/>
    <property type="match status" value="1"/>
</dbReference>
<dbReference type="Gene3D" id="1.10.510.10">
    <property type="entry name" value="Transferase(Phosphotransferase) domain 1"/>
    <property type="match status" value="1"/>
</dbReference>
<dbReference type="Gene3D" id="3.30.200.20">
    <property type="entry name" value="Phosphorylase Kinase, domain 1"/>
    <property type="match status" value="1"/>
</dbReference>
<feature type="domain" description="Protein kinase" evidence="2">
    <location>
        <begin position="356"/>
        <end position="636"/>
    </location>
</feature>
<dbReference type="InterPro" id="IPR011009">
    <property type="entry name" value="Kinase-like_dom_sf"/>
</dbReference>
<dbReference type="InParanoid" id="A0A2P5F840"/>